<proteinExistence type="predicted"/>
<gene>
    <name evidence="3" type="ORF">HEK616_62510</name>
</gene>
<accession>A0ABM8A284</accession>
<evidence type="ECO:0000313" key="4">
    <source>
        <dbReference type="Proteomes" id="UP001059597"/>
    </source>
</evidence>
<feature type="transmembrane region" description="Helical" evidence="2">
    <location>
        <begin position="38"/>
        <end position="60"/>
    </location>
</feature>
<evidence type="ECO:0008006" key="5">
    <source>
        <dbReference type="Google" id="ProtNLM"/>
    </source>
</evidence>
<feature type="compositionally biased region" description="Basic and acidic residues" evidence="1">
    <location>
        <begin position="66"/>
        <end position="82"/>
    </location>
</feature>
<reference evidence="3" key="1">
    <citation type="submission" date="2022-06" db="EMBL/GenBank/DDBJ databases">
        <title>Complete genome sequence of Streptomyces nigrescens HEK616.</title>
        <authorList>
            <person name="Asamizu S."/>
            <person name="Onaka H."/>
        </authorList>
    </citation>
    <scope>NUCLEOTIDE SEQUENCE</scope>
    <source>
        <strain evidence="3">HEK616</strain>
    </source>
</reference>
<evidence type="ECO:0000313" key="3">
    <source>
        <dbReference type="EMBL" id="BDM72764.1"/>
    </source>
</evidence>
<organism evidence="3 4">
    <name type="scientific">Streptomyces nigrescens</name>
    <dbReference type="NCBI Taxonomy" id="1920"/>
    <lineage>
        <taxon>Bacteria</taxon>
        <taxon>Bacillati</taxon>
        <taxon>Actinomycetota</taxon>
        <taxon>Actinomycetes</taxon>
        <taxon>Kitasatosporales</taxon>
        <taxon>Streptomycetaceae</taxon>
        <taxon>Streptomyces</taxon>
    </lineage>
</organism>
<dbReference type="RefSeq" id="WP_261956128.1">
    <property type="nucleotide sequence ID" value="NZ_AP026073.1"/>
</dbReference>
<evidence type="ECO:0000256" key="2">
    <source>
        <dbReference type="SAM" id="Phobius"/>
    </source>
</evidence>
<feature type="region of interest" description="Disordered" evidence="1">
    <location>
        <begin position="64"/>
        <end position="89"/>
    </location>
</feature>
<dbReference type="EMBL" id="AP026073">
    <property type="protein sequence ID" value="BDM72764.1"/>
    <property type="molecule type" value="Genomic_DNA"/>
</dbReference>
<keyword evidence="2" id="KW-0472">Membrane</keyword>
<keyword evidence="2" id="KW-1133">Transmembrane helix</keyword>
<keyword evidence="4" id="KW-1185">Reference proteome</keyword>
<dbReference type="Proteomes" id="UP001059597">
    <property type="component" value="Chromosome"/>
</dbReference>
<name>A0ABM8A284_STRNI</name>
<sequence>MKRHPFEPARLITGVTALTLGTGYGLDALGVWEAPGPWLLLALPAGLLLSGITAAVWATIRRHHADRTDHSDRARRTDRTEEGPTTQHP</sequence>
<evidence type="ECO:0000256" key="1">
    <source>
        <dbReference type="SAM" id="MobiDB-lite"/>
    </source>
</evidence>
<keyword evidence="2" id="KW-0812">Transmembrane</keyword>
<protein>
    <recommendedName>
        <fullName evidence="5">Integral membrane protein</fullName>
    </recommendedName>
</protein>
<feature type="transmembrane region" description="Helical" evidence="2">
    <location>
        <begin position="12"/>
        <end position="32"/>
    </location>
</feature>